<dbReference type="Pfam" id="PF02770">
    <property type="entry name" value="Acyl-CoA_dh_M"/>
    <property type="match status" value="1"/>
</dbReference>
<dbReference type="InterPro" id="IPR006091">
    <property type="entry name" value="Acyl-CoA_Oxase/DH_mid-dom"/>
</dbReference>
<evidence type="ECO:0000256" key="1">
    <source>
        <dbReference type="ARBA" id="ARBA00001974"/>
    </source>
</evidence>
<dbReference type="AlphaFoldDB" id="A0A4U0S7Y0"/>
<evidence type="ECO:0000313" key="12">
    <source>
        <dbReference type="Proteomes" id="UP000305778"/>
    </source>
</evidence>
<dbReference type="GO" id="GO:0050660">
    <property type="term" value="F:flavin adenine dinucleotide binding"/>
    <property type="evidence" value="ECO:0007669"/>
    <property type="project" value="InterPro"/>
</dbReference>
<dbReference type="GO" id="GO:0033539">
    <property type="term" value="P:fatty acid beta-oxidation using acyl-CoA dehydrogenase"/>
    <property type="evidence" value="ECO:0007669"/>
    <property type="project" value="TreeGrafter"/>
</dbReference>
<proteinExistence type="inferred from homology"/>
<dbReference type="SUPFAM" id="SSF47203">
    <property type="entry name" value="Acyl-CoA dehydrogenase C-terminal domain-like"/>
    <property type="match status" value="1"/>
</dbReference>
<dbReference type="RefSeq" id="WP_136728245.1">
    <property type="nucleotide sequence ID" value="NZ_SUMC01000050.1"/>
</dbReference>
<gene>
    <name evidence="11" type="ORF">FCI23_35225</name>
</gene>
<evidence type="ECO:0000259" key="10">
    <source>
        <dbReference type="Pfam" id="PF02771"/>
    </source>
</evidence>
<dbReference type="PANTHER" id="PTHR48083">
    <property type="entry name" value="MEDIUM-CHAIN SPECIFIC ACYL-COA DEHYDROGENASE, MITOCHONDRIAL-RELATED"/>
    <property type="match status" value="1"/>
</dbReference>
<feature type="domain" description="Acyl-CoA oxidase/dehydrogenase middle" evidence="9">
    <location>
        <begin position="128"/>
        <end position="223"/>
    </location>
</feature>
<evidence type="ECO:0000313" key="11">
    <source>
        <dbReference type="EMBL" id="TKA04623.1"/>
    </source>
</evidence>
<comment type="similarity">
    <text evidence="2 7">Belongs to the acyl-CoA dehydrogenase family.</text>
</comment>
<keyword evidence="4 7" id="KW-0285">Flavoprotein</keyword>
<dbReference type="InterPro" id="IPR037069">
    <property type="entry name" value="AcylCoA_DH/ox_N_sf"/>
</dbReference>
<protein>
    <submittedName>
        <fullName evidence="11">Acyl-CoA dehydrogenase family protein</fullName>
    </submittedName>
</protein>
<dbReference type="InterPro" id="IPR050741">
    <property type="entry name" value="Acyl-CoA_dehydrogenase"/>
</dbReference>
<dbReference type="Gene3D" id="2.40.110.10">
    <property type="entry name" value="Butyryl-CoA Dehydrogenase, subunit A, domain 2"/>
    <property type="match status" value="1"/>
</dbReference>
<dbReference type="InterPro" id="IPR046373">
    <property type="entry name" value="Acyl-CoA_Oxase/DH_mid-dom_sf"/>
</dbReference>
<dbReference type="InterPro" id="IPR009075">
    <property type="entry name" value="AcylCo_DH/oxidase_C"/>
</dbReference>
<evidence type="ECO:0000256" key="6">
    <source>
        <dbReference type="ARBA" id="ARBA00023002"/>
    </source>
</evidence>
<dbReference type="Proteomes" id="UP000305778">
    <property type="component" value="Unassembled WGS sequence"/>
</dbReference>
<evidence type="ECO:0000259" key="9">
    <source>
        <dbReference type="Pfam" id="PF02770"/>
    </source>
</evidence>
<organism evidence="11 12">
    <name type="scientific">Actinacidiphila oryziradicis</name>
    <dbReference type="NCBI Taxonomy" id="2571141"/>
    <lineage>
        <taxon>Bacteria</taxon>
        <taxon>Bacillati</taxon>
        <taxon>Actinomycetota</taxon>
        <taxon>Actinomycetes</taxon>
        <taxon>Kitasatosporales</taxon>
        <taxon>Streptomycetaceae</taxon>
        <taxon>Actinacidiphila</taxon>
    </lineage>
</organism>
<dbReference type="SUPFAM" id="SSF56645">
    <property type="entry name" value="Acyl-CoA dehydrogenase NM domain-like"/>
    <property type="match status" value="1"/>
</dbReference>
<dbReference type="GO" id="GO:0003995">
    <property type="term" value="F:acyl-CoA dehydrogenase activity"/>
    <property type="evidence" value="ECO:0007669"/>
    <property type="project" value="TreeGrafter"/>
</dbReference>
<keyword evidence="5 7" id="KW-0274">FAD</keyword>
<dbReference type="InterPro" id="IPR036250">
    <property type="entry name" value="AcylCo_DH-like_C"/>
</dbReference>
<dbReference type="CDD" id="cd00567">
    <property type="entry name" value="ACAD"/>
    <property type="match status" value="1"/>
</dbReference>
<name>A0A4U0S7Y0_9ACTN</name>
<dbReference type="InterPro" id="IPR013786">
    <property type="entry name" value="AcylCoA_DH/ox_N"/>
</dbReference>
<evidence type="ECO:0000256" key="3">
    <source>
        <dbReference type="ARBA" id="ARBA00011738"/>
    </source>
</evidence>
<accession>A0A4U0S7Y0</accession>
<dbReference type="OrthoDB" id="8876745at2"/>
<dbReference type="Pfam" id="PF00441">
    <property type="entry name" value="Acyl-CoA_dh_1"/>
    <property type="match status" value="1"/>
</dbReference>
<comment type="subunit">
    <text evidence="3">Homodimer.</text>
</comment>
<evidence type="ECO:0000256" key="2">
    <source>
        <dbReference type="ARBA" id="ARBA00009347"/>
    </source>
</evidence>
<evidence type="ECO:0000256" key="5">
    <source>
        <dbReference type="ARBA" id="ARBA00022827"/>
    </source>
</evidence>
<dbReference type="Pfam" id="PF02771">
    <property type="entry name" value="Acyl-CoA_dh_N"/>
    <property type="match status" value="1"/>
</dbReference>
<dbReference type="InterPro" id="IPR009100">
    <property type="entry name" value="AcylCoA_DH/oxidase_NM_dom_sf"/>
</dbReference>
<comment type="cofactor">
    <cofactor evidence="1 7">
        <name>FAD</name>
        <dbReference type="ChEBI" id="CHEBI:57692"/>
    </cofactor>
</comment>
<evidence type="ECO:0000256" key="7">
    <source>
        <dbReference type="RuleBase" id="RU362125"/>
    </source>
</evidence>
<dbReference type="Gene3D" id="1.10.540.10">
    <property type="entry name" value="Acyl-CoA dehydrogenase/oxidase, N-terminal domain"/>
    <property type="match status" value="1"/>
</dbReference>
<dbReference type="EMBL" id="SUMC01000050">
    <property type="protein sequence ID" value="TKA04623.1"/>
    <property type="molecule type" value="Genomic_DNA"/>
</dbReference>
<dbReference type="PANTHER" id="PTHR48083:SF13">
    <property type="entry name" value="ACYL-COA DEHYDROGENASE FAMILY MEMBER 11"/>
    <property type="match status" value="1"/>
</dbReference>
<comment type="caution">
    <text evidence="11">The sequence shown here is derived from an EMBL/GenBank/DDBJ whole genome shotgun (WGS) entry which is preliminary data.</text>
</comment>
<reference evidence="11 12" key="1">
    <citation type="submission" date="2019-04" db="EMBL/GenBank/DDBJ databases">
        <title>Streptomyces oryziradicis sp. nov., a novel actinomycete isolated from rhizosphere soil of rice (Oryza sativa L.).</title>
        <authorList>
            <person name="Li C."/>
        </authorList>
    </citation>
    <scope>NUCLEOTIDE SEQUENCE [LARGE SCALE GENOMIC DNA]</scope>
    <source>
        <strain evidence="11 12">NEAU-C40</strain>
    </source>
</reference>
<keyword evidence="12" id="KW-1185">Reference proteome</keyword>
<evidence type="ECO:0000259" key="8">
    <source>
        <dbReference type="Pfam" id="PF00441"/>
    </source>
</evidence>
<sequence length="398" mass="42717">MSFDFSLTPRVEEWRGRIAEFVGGVVIPREQEAFTNGLDDDLRRELQEAAKGAGIWAPQAPADLGGGGFRFDEAAVLLEEAGTSLLGPLALGCAAPDEGNIHLLNMVATPAQREKYLLPLVNGDVRSCFAMTEPPPGAGSDPSAVRTLATKAPGGWTISGEKHLITGAEGAAFSIVMARDDESGGATMLMVDTDTPGFVVKEHARTIDSTMVGGHCRVLFEDVFVPDDAVLGEPGLGFRYVQVRLAPARLTHCMRWLGAARRAHEIALGRAVDRELFGQRMTDLGMAQQLIADNEIDLVAARALLWQSCWELAGGDKGNESSSRAKVFVSEAVGRIVDRSVQLAGGMGTSEDLVIGRVYADIRAFRIYDGASEAHRMSIAKRTARRARTAADKGNEVR</sequence>
<feature type="domain" description="Acyl-CoA dehydrogenase/oxidase C-terminal" evidence="8">
    <location>
        <begin position="237"/>
        <end position="382"/>
    </location>
</feature>
<keyword evidence="6 7" id="KW-0560">Oxidoreductase</keyword>
<evidence type="ECO:0000256" key="4">
    <source>
        <dbReference type="ARBA" id="ARBA00022630"/>
    </source>
</evidence>
<dbReference type="GO" id="GO:0005737">
    <property type="term" value="C:cytoplasm"/>
    <property type="evidence" value="ECO:0007669"/>
    <property type="project" value="TreeGrafter"/>
</dbReference>
<feature type="domain" description="Acyl-CoA dehydrogenase/oxidase N-terminal" evidence="10">
    <location>
        <begin position="11"/>
        <end position="124"/>
    </location>
</feature>
<dbReference type="Gene3D" id="1.20.140.10">
    <property type="entry name" value="Butyryl-CoA Dehydrogenase, subunit A, domain 3"/>
    <property type="match status" value="1"/>
</dbReference>